<sequence length="76" mass="8640">MSAERRDPGEPNGQRQEPDRVPPNESNLLERWMSLRPGLTTGINFLPEGSDLRQRAEVVLFAVDTGVIVAWIIKRR</sequence>
<evidence type="ECO:0000256" key="1">
    <source>
        <dbReference type="SAM" id="MobiDB-lite"/>
    </source>
</evidence>
<feature type="region of interest" description="Disordered" evidence="1">
    <location>
        <begin position="1"/>
        <end position="25"/>
    </location>
</feature>
<organism evidence="2 3">
    <name type="scientific">Catellatospora coxensis</name>
    <dbReference type="NCBI Taxonomy" id="310354"/>
    <lineage>
        <taxon>Bacteria</taxon>
        <taxon>Bacillati</taxon>
        <taxon>Actinomycetota</taxon>
        <taxon>Actinomycetes</taxon>
        <taxon>Micromonosporales</taxon>
        <taxon>Micromonosporaceae</taxon>
        <taxon>Catellatospora</taxon>
    </lineage>
</organism>
<evidence type="ECO:0000313" key="2">
    <source>
        <dbReference type="EMBL" id="GIG11602.1"/>
    </source>
</evidence>
<comment type="caution">
    <text evidence="2">The sequence shown here is derived from an EMBL/GenBank/DDBJ whole genome shotgun (WGS) entry which is preliminary data.</text>
</comment>
<accession>A0A8J3L3V7</accession>
<dbReference type="AlphaFoldDB" id="A0A8J3L3V7"/>
<dbReference type="Proteomes" id="UP000630887">
    <property type="component" value="Unassembled WGS sequence"/>
</dbReference>
<name>A0A8J3L3V7_9ACTN</name>
<reference evidence="2 3" key="1">
    <citation type="submission" date="2021-01" db="EMBL/GenBank/DDBJ databases">
        <title>Whole genome shotgun sequence of Catellatospora coxensis NBRC 107359.</title>
        <authorList>
            <person name="Komaki H."/>
            <person name="Tamura T."/>
        </authorList>
    </citation>
    <scope>NUCLEOTIDE SEQUENCE [LARGE SCALE GENOMIC DNA]</scope>
    <source>
        <strain evidence="2 3">NBRC 107359</strain>
    </source>
</reference>
<protein>
    <submittedName>
        <fullName evidence="2">Uncharacterized protein</fullName>
    </submittedName>
</protein>
<keyword evidence="3" id="KW-1185">Reference proteome</keyword>
<dbReference type="EMBL" id="BONI01000159">
    <property type="protein sequence ID" value="GIG11602.1"/>
    <property type="molecule type" value="Genomic_DNA"/>
</dbReference>
<evidence type="ECO:0000313" key="3">
    <source>
        <dbReference type="Proteomes" id="UP000630887"/>
    </source>
</evidence>
<proteinExistence type="predicted"/>
<gene>
    <name evidence="2" type="ORF">Cco03nite_83020</name>
</gene>
<dbReference type="RefSeq" id="WP_203699550.1">
    <property type="nucleotide sequence ID" value="NZ_BAAALC010000010.1"/>
</dbReference>